<gene>
    <name evidence="1" type="ORF">SK3146_06142</name>
</gene>
<keyword evidence="2" id="KW-1185">Reference proteome</keyword>
<evidence type="ECO:0000313" key="1">
    <source>
        <dbReference type="EMBL" id="UQZ86849.1"/>
    </source>
</evidence>
<accession>A0ABY4S005</accession>
<name>A0ABY4S005_9BACL</name>
<organism evidence="1 2">
    <name type="scientific">Paenibacillus konkukensis</name>
    <dbReference type="NCBI Taxonomy" id="2020716"/>
    <lineage>
        <taxon>Bacteria</taxon>
        <taxon>Bacillati</taxon>
        <taxon>Bacillota</taxon>
        <taxon>Bacilli</taxon>
        <taxon>Bacillales</taxon>
        <taxon>Paenibacillaceae</taxon>
        <taxon>Paenibacillus</taxon>
    </lineage>
</organism>
<protein>
    <submittedName>
        <fullName evidence="1">Uncharacterized protein</fullName>
    </submittedName>
</protein>
<reference evidence="1" key="1">
    <citation type="submission" date="2018-02" db="EMBL/GenBank/DDBJ databases">
        <authorList>
            <person name="Kim S.-K."/>
            <person name="Jung H.-I."/>
            <person name="Lee S.-W."/>
        </authorList>
    </citation>
    <scope>NUCLEOTIDE SEQUENCE</scope>
    <source>
        <strain evidence="1">SK3146</strain>
    </source>
</reference>
<dbReference type="EMBL" id="CP027059">
    <property type="protein sequence ID" value="UQZ86849.1"/>
    <property type="molecule type" value="Genomic_DNA"/>
</dbReference>
<dbReference type="RefSeq" id="WP_249862352.1">
    <property type="nucleotide sequence ID" value="NZ_CP027059.1"/>
</dbReference>
<reference evidence="1" key="2">
    <citation type="journal article" date="2021" name="J Anim Sci Technol">
        <title>Complete genome sequence of Paenibacillus konkukensis sp. nov. SK3146 as a potential probiotic strain.</title>
        <authorList>
            <person name="Jung H.I."/>
            <person name="Park S."/>
            <person name="Niu K.M."/>
            <person name="Lee S.W."/>
            <person name="Kothari D."/>
            <person name="Yi K.J."/>
            <person name="Kim S.K."/>
        </authorList>
    </citation>
    <scope>NUCLEOTIDE SEQUENCE</scope>
    <source>
        <strain evidence="1">SK3146</strain>
    </source>
</reference>
<sequence>MEQYVALIGVILEKLEQTYKDLKFNYDGMDAVLRQHSPEEKANTPELITIGELRDIYGELITRLEARMPGLKEPDERA</sequence>
<evidence type="ECO:0000313" key="2">
    <source>
        <dbReference type="Proteomes" id="UP001057134"/>
    </source>
</evidence>
<proteinExistence type="predicted"/>
<dbReference type="Proteomes" id="UP001057134">
    <property type="component" value="Chromosome"/>
</dbReference>